<accession>A0A6A5KSU4</accession>
<keyword evidence="2" id="KW-1185">Reference proteome</keyword>
<dbReference type="EMBL" id="ML975245">
    <property type="protein sequence ID" value="KAF1839317.1"/>
    <property type="molecule type" value="Genomic_DNA"/>
</dbReference>
<reference evidence="1" key="1">
    <citation type="submission" date="2020-01" db="EMBL/GenBank/DDBJ databases">
        <authorList>
            <consortium name="DOE Joint Genome Institute"/>
            <person name="Haridas S."/>
            <person name="Albert R."/>
            <person name="Binder M."/>
            <person name="Bloem J."/>
            <person name="Labutti K."/>
            <person name="Salamov A."/>
            <person name="Andreopoulos B."/>
            <person name="Baker S.E."/>
            <person name="Barry K."/>
            <person name="Bills G."/>
            <person name="Bluhm B.H."/>
            <person name="Cannon C."/>
            <person name="Castanera R."/>
            <person name="Culley D.E."/>
            <person name="Daum C."/>
            <person name="Ezra D."/>
            <person name="Gonzalez J.B."/>
            <person name="Henrissat B."/>
            <person name="Kuo A."/>
            <person name="Liang C."/>
            <person name="Lipzen A."/>
            <person name="Lutzoni F."/>
            <person name="Magnuson J."/>
            <person name="Mondo S."/>
            <person name="Nolan M."/>
            <person name="Ohm R."/>
            <person name="Pangilinan J."/>
            <person name="Park H.-J."/>
            <person name="Ramirez L."/>
            <person name="Alfaro M."/>
            <person name="Sun H."/>
            <person name="Tritt A."/>
            <person name="Yoshinaga Y."/>
            <person name="Zwiers L.-H."/>
            <person name="Turgeon B.G."/>
            <person name="Goodwin S.B."/>
            <person name="Spatafora J.W."/>
            <person name="Crous P.W."/>
            <person name="Grigoriev I.V."/>
        </authorList>
    </citation>
    <scope>NUCLEOTIDE SEQUENCE</scope>
    <source>
        <strain evidence="1">P77</strain>
    </source>
</reference>
<sequence>MCPMEKSHPVISCARLDPGIESRPCAECGVNTCDECRIHVFYNYLTEDPGLDQRRWWAGFLLQRSLEPAYPPKNMDDSARHSLVKDMKSLHHQDRFHISLSIWRTGTQCIDRILDLNLGRLHDDTHPVEDFDLGGNDIFMFLDWTANMRKERLCTSCIQKQRKKGLPACSCTLRKQFIDRWVCIHCYKKGTVADSAMRGHDYHLCRCGKKLSGKIVHEAICNWCKGEISATDYMKILDEDKDFEDYEEQDPPPGQWRFAKNHYQSSWVYCACRVCHGRDPHRGSDYESEECYRWTDEDVKDEEFIQRGVEEVLESFRTTVRARR</sequence>
<evidence type="ECO:0000313" key="1">
    <source>
        <dbReference type="EMBL" id="KAF1839317.1"/>
    </source>
</evidence>
<name>A0A6A5KSU4_9PLEO</name>
<proteinExistence type="predicted"/>
<dbReference type="Proteomes" id="UP000800040">
    <property type="component" value="Unassembled WGS sequence"/>
</dbReference>
<dbReference type="AlphaFoldDB" id="A0A6A5KSU4"/>
<protein>
    <submittedName>
        <fullName evidence="1">Uncharacterized protein</fullName>
    </submittedName>
</protein>
<dbReference type="OrthoDB" id="3678990at2759"/>
<gene>
    <name evidence="1" type="ORF">BDW02DRAFT_147929</name>
</gene>
<evidence type="ECO:0000313" key="2">
    <source>
        <dbReference type="Proteomes" id="UP000800040"/>
    </source>
</evidence>
<organism evidence="1 2">
    <name type="scientific">Decorospora gaudefroyi</name>
    <dbReference type="NCBI Taxonomy" id="184978"/>
    <lineage>
        <taxon>Eukaryota</taxon>
        <taxon>Fungi</taxon>
        <taxon>Dikarya</taxon>
        <taxon>Ascomycota</taxon>
        <taxon>Pezizomycotina</taxon>
        <taxon>Dothideomycetes</taxon>
        <taxon>Pleosporomycetidae</taxon>
        <taxon>Pleosporales</taxon>
        <taxon>Pleosporineae</taxon>
        <taxon>Pleosporaceae</taxon>
        <taxon>Decorospora</taxon>
    </lineage>
</organism>